<reference evidence="4" key="1">
    <citation type="submission" date="2011-06" db="EMBL/GenBank/DDBJ databases">
        <authorList>
            <consortium name="US DOE Joint Genome Institute (JGI-PGF)"/>
            <person name="Lucas S."/>
            <person name="Han J."/>
            <person name="Lapidus A."/>
            <person name="Cheng J.-F."/>
            <person name="Goodwin L."/>
            <person name="Pitluck S."/>
            <person name="Peters L."/>
            <person name="Land M.L."/>
            <person name="Hauser L."/>
            <person name="Vogl K."/>
            <person name="Liu Z."/>
            <person name="Overmann J."/>
            <person name="Frigaard N.-U."/>
            <person name="Bryant D.A."/>
            <person name="Woyke T.J."/>
        </authorList>
    </citation>
    <scope>NUCLEOTIDE SEQUENCE [LARGE SCALE GENOMIC DNA]</scope>
    <source>
        <strain evidence="4">970</strain>
    </source>
</reference>
<dbReference type="InterPro" id="IPR036065">
    <property type="entry name" value="BolA-like_sf"/>
</dbReference>
<organism evidence="3 4">
    <name type="scientific">Thiorhodovibrio frisius</name>
    <dbReference type="NCBI Taxonomy" id="631362"/>
    <lineage>
        <taxon>Bacteria</taxon>
        <taxon>Pseudomonadati</taxon>
        <taxon>Pseudomonadota</taxon>
        <taxon>Gammaproteobacteria</taxon>
        <taxon>Chromatiales</taxon>
        <taxon>Chromatiaceae</taxon>
        <taxon>Thiorhodovibrio</taxon>
    </lineage>
</organism>
<evidence type="ECO:0000313" key="4">
    <source>
        <dbReference type="Proteomes" id="UP000002964"/>
    </source>
</evidence>
<dbReference type="Gene3D" id="3.30.300.90">
    <property type="entry name" value="BolA-like"/>
    <property type="match status" value="1"/>
</dbReference>
<evidence type="ECO:0000256" key="1">
    <source>
        <dbReference type="ARBA" id="ARBA00005578"/>
    </source>
</evidence>
<dbReference type="eggNOG" id="COG5007">
    <property type="taxonomic scope" value="Bacteria"/>
</dbReference>
<dbReference type="STRING" id="631362.Thi970DRAFT_00831"/>
<name>H8YXK2_9GAMM</name>
<dbReference type="PANTHER" id="PTHR46229">
    <property type="entry name" value="BOLA TRANSCRIPTION REGULATOR"/>
    <property type="match status" value="1"/>
</dbReference>
<accession>H8YXK2</accession>
<dbReference type="RefSeq" id="WP_009147263.1">
    <property type="nucleotide sequence ID" value="NZ_CP121471.1"/>
</dbReference>
<evidence type="ECO:0000313" key="3">
    <source>
        <dbReference type="EMBL" id="EIC23178.1"/>
    </source>
</evidence>
<keyword evidence="4" id="KW-1185">Reference proteome</keyword>
<proteinExistence type="inferred from homology"/>
<dbReference type="PIRSF" id="PIRSF003113">
    <property type="entry name" value="BolA"/>
    <property type="match status" value="1"/>
</dbReference>
<dbReference type="SUPFAM" id="SSF82657">
    <property type="entry name" value="BolA-like"/>
    <property type="match status" value="1"/>
</dbReference>
<dbReference type="PANTHER" id="PTHR46229:SF2">
    <property type="entry name" value="BOLA-LIKE PROTEIN 1"/>
    <property type="match status" value="1"/>
</dbReference>
<dbReference type="InterPro" id="IPR002634">
    <property type="entry name" value="BolA"/>
</dbReference>
<comment type="similarity">
    <text evidence="1 2">Belongs to the BolA/IbaG family.</text>
</comment>
<gene>
    <name evidence="3" type="ORF">Thi970DRAFT_00831</name>
</gene>
<evidence type="ECO:0000256" key="2">
    <source>
        <dbReference type="RuleBase" id="RU003860"/>
    </source>
</evidence>
<protein>
    <submittedName>
        <fullName evidence="3">Putative transcriptional regulator, BolA superfamily</fullName>
    </submittedName>
</protein>
<dbReference type="Proteomes" id="UP000002964">
    <property type="component" value="Unassembled WGS sequence"/>
</dbReference>
<dbReference type="HOGENOM" id="CLU_109462_4_2_6"/>
<dbReference type="InterPro" id="IPR050961">
    <property type="entry name" value="BolA/IbaG_stress_morph_reg"/>
</dbReference>
<dbReference type="EMBL" id="JH603168">
    <property type="protein sequence ID" value="EIC23178.1"/>
    <property type="molecule type" value="Genomic_DNA"/>
</dbReference>
<sequence>METEAVAQLIRNGLSDAEVQVSGDGSHFDAIVVSESFEGLTPIKKQRLVMDTVRDQIASGELHALSIKTLTPAQSTAEHVGRK</sequence>
<dbReference type="AlphaFoldDB" id="H8YXK2"/>
<reference evidence="3 4" key="2">
    <citation type="submission" date="2011-11" db="EMBL/GenBank/DDBJ databases">
        <authorList>
            <consortium name="US DOE Joint Genome Institute"/>
            <person name="Lucas S."/>
            <person name="Han J."/>
            <person name="Lapidus A."/>
            <person name="Cheng J.-F."/>
            <person name="Goodwin L."/>
            <person name="Pitluck S."/>
            <person name="Peters L."/>
            <person name="Ovchinnikova G."/>
            <person name="Zhang X."/>
            <person name="Detter J.C."/>
            <person name="Han C."/>
            <person name="Tapia R."/>
            <person name="Land M."/>
            <person name="Hauser L."/>
            <person name="Kyrpides N."/>
            <person name="Ivanova N."/>
            <person name="Pagani I."/>
            <person name="Vogl K."/>
            <person name="Liu Z."/>
            <person name="Overmann J."/>
            <person name="Frigaard N.-U."/>
            <person name="Bryant D."/>
            <person name="Woyke T."/>
        </authorList>
    </citation>
    <scope>NUCLEOTIDE SEQUENCE [LARGE SCALE GENOMIC DNA]</scope>
    <source>
        <strain evidence="3 4">970</strain>
    </source>
</reference>
<dbReference type="OrthoDB" id="9812890at2"/>
<dbReference type="Pfam" id="PF01722">
    <property type="entry name" value="BolA"/>
    <property type="match status" value="1"/>
</dbReference>